<evidence type="ECO:0000313" key="1">
    <source>
        <dbReference type="EMBL" id="PEM55413.1"/>
    </source>
</evidence>
<dbReference type="InterPro" id="IPR030968">
    <property type="entry name" value="RapG/K_inhib"/>
</dbReference>
<dbReference type="AlphaFoldDB" id="A0A2A8BN45"/>
<accession>A0A2A8BN45</accession>
<evidence type="ECO:0000313" key="2">
    <source>
        <dbReference type="Proteomes" id="UP000220621"/>
    </source>
</evidence>
<dbReference type="EMBL" id="NUDL01000041">
    <property type="protein sequence ID" value="PEM55413.1"/>
    <property type="molecule type" value="Genomic_DNA"/>
</dbReference>
<organism evidence="1 2">
    <name type="scientific">Bacillus wiedmannii</name>
    <dbReference type="NCBI Taxonomy" id="1890302"/>
    <lineage>
        <taxon>Bacteria</taxon>
        <taxon>Bacillati</taxon>
        <taxon>Bacillota</taxon>
        <taxon>Bacilli</taxon>
        <taxon>Bacillales</taxon>
        <taxon>Bacillaceae</taxon>
        <taxon>Bacillus</taxon>
        <taxon>Bacillus cereus group</taxon>
    </lineage>
</organism>
<reference evidence="1 2" key="1">
    <citation type="submission" date="2017-09" db="EMBL/GenBank/DDBJ databases">
        <title>Large-scale bioinformatics analysis of Bacillus genomes uncovers conserved roles of natural products in bacterial physiology.</title>
        <authorList>
            <consortium name="Agbiome Team Llc"/>
            <person name="Bleich R.M."/>
            <person name="Grubbs K.J."/>
            <person name="Santa Maria K.C."/>
            <person name="Allen S.E."/>
            <person name="Farag S."/>
            <person name="Shank E.A."/>
            <person name="Bowers A."/>
        </authorList>
    </citation>
    <scope>NUCLEOTIDE SEQUENCE [LARGE SCALE GENOMIC DNA]</scope>
    <source>
        <strain evidence="1 2">AFS010764</strain>
    </source>
</reference>
<protein>
    <submittedName>
        <fullName evidence="1">Phr family secreted Rap phosphatase inhibitor</fullName>
    </submittedName>
</protein>
<proteinExistence type="predicted"/>
<name>A0A2A8BN45_9BACI</name>
<dbReference type="Proteomes" id="UP000220621">
    <property type="component" value="Unassembled WGS sequence"/>
</dbReference>
<sequence>MKKIAVIVLGLGLIGFLSIGLNSNDKAVAYGDYPAPSMLVNSDYDGAHGDTI</sequence>
<dbReference type="NCBIfam" id="TIGR04429">
    <property type="entry name" value="Phr_nterm"/>
    <property type="match status" value="1"/>
</dbReference>
<dbReference type="RefSeq" id="WP_098102556.1">
    <property type="nucleotide sequence ID" value="NZ_NUDL01000041.1"/>
</dbReference>
<gene>
    <name evidence="1" type="ORF">CN611_14155</name>
</gene>
<comment type="caution">
    <text evidence="1">The sequence shown here is derived from an EMBL/GenBank/DDBJ whole genome shotgun (WGS) entry which is preliminary data.</text>
</comment>